<gene>
    <name evidence="1" type="ORF">BZG00_05025</name>
</gene>
<evidence type="ECO:0008006" key="3">
    <source>
        <dbReference type="Google" id="ProtNLM"/>
    </source>
</evidence>
<evidence type="ECO:0000313" key="1">
    <source>
        <dbReference type="EMBL" id="OOE40768.1"/>
    </source>
</evidence>
<dbReference type="EMBL" id="MUEK01000003">
    <property type="protein sequence ID" value="OOE40768.1"/>
    <property type="molecule type" value="Genomic_DNA"/>
</dbReference>
<proteinExistence type="predicted"/>
<keyword evidence="2" id="KW-1185">Reference proteome</keyword>
<name>A0AB36JZT8_9GAMM</name>
<protein>
    <recommendedName>
        <fullName evidence="3">Transposase</fullName>
    </recommendedName>
</protein>
<dbReference type="Proteomes" id="UP000189021">
    <property type="component" value="Unassembled WGS sequence"/>
</dbReference>
<sequence>MPSAECGATSQSYIISNRKANSITVRQRIGKFVIQKDNARAVKHITGSVDTQSATGRENTRLRILRAYAMRQALGPKKRKPLC</sequence>
<comment type="caution">
    <text evidence="1">The sequence shown here is derived from an EMBL/GenBank/DDBJ whole genome shotgun (WGS) entry which is preliminary data.</text>
</comment>
<dbReference type="AlphaFoldDB" id="A0AB36JZT8"/>
<reference evidence="1 2" key="1">
    <citation type="journal article" date="2017" name="Genome Announc.">
        <title>Draft Genome Sequences of Salinivibrio proteolyticus, Salinivibrio sharmensis, Salinivibrio siamensis, Salinivibrio costicola subsp. alcaliphilus, Salinivibrio costicola subsp. vallismortis, and 29 New Isolates Belonging to the Genus Salinivibrio.</title>
        <authorList>
            <person name="Lopez-Hermoso C."/>
            <person name="de la Haba R.R."/>
            <person name="Sanchez-Porro C."/>
            <person name="Bayliss S.C."/>
            <person name="Feil E.J."/>
            <person name="Ventosa A."/>
        </authorList>
    </citation>
    <scope>NUCLEOTIDE SEQUENCE [LARGE SCALE GENOMIC DNA]</scope>
    <source>
        <strain evidence="1 2">AL184</strain>
    </source>
</reference>
<evidence type="ECO:0000313" key="2">
    <source>
        <dbReference type="Proteomes" id="UP000189021"/>
    </source>
</evidence>
<accession>A0AB36JZT8</accession>
<organism evidence="1 2">
    <name type="scientific">Salinivibrio kushneri</name>
    <dbReference type="NCBI Taxonomy" id="1908198"/>
    <lineage>
        <taxon>Bacteria</taxon>
        <taxon>Pseudomonadati</taxon>
        <taxon>Pseudomonadota</taxon>
        <taxon>Gammaproteobacteria</taxon>
        <taxon>Vibrionales</taxon>
        <taxon>Vibrionaceae</taxon>
        <taxon>Salinivibrio</taxon>
    </lineage>
</organism>